<accession>A0ABW7T9V9</accession>
<evidence type="ECO:0000313" key="1">
    <source>
        <dbReference type="EMBL" id="MFI0914312.1"/>
    </source>
</evidence>
<gene>
    <name evidence="1" type="ORF">ACH4TF_28230</name>
</gene>
<comment type="caution">
    <text evidence="1">The sequence shown here is derived from an EMBL/GenBank/DDBJ whole genome shotgun (WGS) entry which is preliminary data.</text>
</comment>
<organism evidence="1 2">
    <name type="scientific">Streptomyces abikoensis</name>
    <dbReference type="NCBI Taxonomy" id="97398"/>
    <lineage>
        <taxon>Bacteria</taxon>
        <taxon>Bacillati</taxon>
        <taxon>Actinomycetota</taxon>
        <taxon>Actinomycetes</taxon>
        <taxon>Kitasatosporales</taxon>
        <taxon>Streptomycetaceae</taxon>
        <taxon>Streptomyces</taxon>
    </lineage>
</organism>
<sequence>MGYANTGKGKAREAKQAATVAALAVSVGTSDGTVADVGAAFSQATLNSNFRDVADKINEVVAALKAAGLMA</sequence>
<keyword evidence="2" id="KW-1185">Reference proteome</keyword>
<evidence type="ECO:0000313" key="2">
    <source>
        <dbReference type="Proteomes" id="UP001611162"/>
    </source>
</evidence>
<dbReference type="RefSeq" id="WP_397614305.1">
    <property type="nucleotide sequence ID" value="NZ_JBIRRB010000011.1"/>
</dbReference>
<dbReference type="Proteomes" id="UP001611162">
    <property type="component" value="Unassembled WGS sequence"/>
</dbReference>
<protein>
    <submittedName>
        <fullName evidence="1">Uncharacterized protein</fullName>
    </submittedName>
</protein>
<dbReference type="EMBL" id="JBIRRB010000011">
    <property type="protein sequence ID" value="MFI0914312.1"/>
    <property type="molecule type" value="Genomic_DNA"/>
</dbReference>
<proteinExistence type="predicted"/>
<name>A0ABW7T9V9_9ACTN</name>
<reference evidence="1 2" key="1">
    <citation type="submission" date="2024-10" db="EMBL/GenBank/DDBJ databases">
        <title>The Natural Products Discovery Center: Release of the First 8490 Sequenced Strains for Exploring Actinobacteria Biosynthetic Diversity.</title>
        <authorList>
            <person name="Kalkreuter E."/>
            <person name="Kautsar S.A."/>
            <person name="Yang D."/>
            <person name="Bader C.D."/>
            <person name="Teijaro C.N."/>
            <person name="Fluegel L."/>
            <person name="Davis C.M."/>
            <person name="Simpson J.R."/>
            <person name="Lauterbach L."/>
            <person name="Steele A.D."/>
            <person name="Gui C."/>
            <person name="Meng S."/>
            <person name="Li G."/>
            <person name="Viehrig K."/>
            <person name="Ye F."/>
            <person name="Su P."/>
            <person name="Kiefer A.F."/>
            <person name="Nichols A."/>
            <person name="Cepeda A.J."/>
            <person name="Yan W."/>
            <person name="Fan B."/>
            <person name="Jiang Y."/>
            <person name="Adhikari A."/>
            <person name="Zheng C.-J."/>
            <person name="Schuster L."/>
            <person name="Cowan T.M."/>
            <person name="Smanski M.J."/>
            <person name="Chevrette M.G."/>
            <person name="De Carvalho L.P.S."/>
            <person name="Shen B."/>
        </authorList>
    </citation>
    <scope>NUCLEOTIDE SEQUENCE [LARGE SCALE GENOMIC DNA]</scope>
    <source>
        <strain evidence="1 2">NPDC020979</strain>
    </source>
</reference>